<feature type="domain" description="Lipocalin/cytosolic fatty-acid binding" evidence="2">
    <location>
        <begin position="91"/>
        <end position="185"/>
    </location>
</feature>
<protein>
    <recommendedName>
        <fullName evidence="2">Lipocalin/cytosolic fatty-acid binding domain-containing protein</fullName>
    </recommendedName>
</protein>
<evidence type="ECO:0000256" key="1">
    <source>
        <dbReference type="SAM" id="SignalP"/>
    </source>
</evidence>
<keyword evidence="1" id="KW-0732">Signal</keyword>
<organism evidence="3 4">
    <name type="scientific">Seminavis robusta</name>
    <dbReference type="NCBI Taxonomy" id="568900"/>
    <lineage>
        <taxon>Eukaryota</taxon>
        <taxon>Sar</taxon>
        <taxon>Stramenopiles</taxon>
        <taxon>Ochrophyta</taxon>
        <taxon>Bacillariophyta</taxon>
        <taxon>Bacillariophyceae</taxon>
        <taxon>Bacillariophycidae</taxon>
        <taxon>Naviculales</taxon>
        <taxon>Naviculaceae</taxon>
        <taxon>Seminavis</taxon>
    </lineage>
</organism>
<evidence type="ECO:0000313" key="4">
    <source>
        <dbReference type="Proteomes" id="UP001153069"/>
    </source>
</evidence>
<dbReference type="Pfam" id="PF08212">
    <property type="entry name" value="Lipocalin_2"/>
    <property type="match status" value="1"/>
</dbReference>
<evidence type="ECO:0000259" key="2">
    <source>
        <dbReference type="Pfam" id="PF08212"/>
    </source>
</evidence>
<reference evidence="3" key="1">
    <citation type="submission" date="2020-06" db="EMBL/GenBank/DDBJ databases">
        <authorList>
            <consortium name="Plant Systems Biology data submission"/>
        </authorList>
    </citation>
    <scope>NUCLEOTIDE SEQUENCE</scope>
    <source>
        <strain evidence="3">D6</strain>
    </source>
</reference>
<dbReference type="InterPro" id="IPR012674">
    <property type="entry name" value="Calycin"/>
</dbReference>
<dbReference type="OrthoDB" id="43330at2759"/>
<proteinExistence type="predicted"/>
<evidence type="ECO:0000313" key="3">
    <source>
        <dbReference type="EMBL" id="CAB9502377.1"/>
    </source>
</evidence>
<dbReference type="Gene3D" id="2.40.128.20">
    <property type="match status" value="1"/>
</dbReference>
<dbReference type="EMBL" id="CAICTM010000133">
    <property type="protein sequence ID" value="CAB9502377.1"/>
    <property type="molecule type" value="Genomic_DNA"/>
</dbReference>
<sequence>MKATTCAALVLSALSALSTAFAEDPTSYLRSSSTQRDLQVELPNHFCWVPFFGCERDNCETVTPLAAGEFNLTKYTEKSWFIQKQQVNPYQSEDQLNCVVATYNERDDGFIQVQNSGTIGGVDGPRQNSDSDSFFSDLCAQQVDGGSLQVAPCLFQVAFSAVAGPYWVLALGEDGDEYTWAIVSGGQPTEVKETVDGRTFCTTKQGNSFLDTNGSGLWLFTKEQVADDQTIAAMEDKLTEMGIFTGDLLPVEQESCTYPDSTKY</sequence>
<accession>A0A9N8H798</accession>
<feature type="chain" id="PRO_5040156968" description="Lipocalin/cytosolic fatty-acid binding domain-containing protein" evidence="1">
    <location>
        <begin position="23"/>
        <end position="264"/>
    </location>
</feature>
<dbReference type="AlphaFoldDB" id="A0A9N8H798"/>
<comment type="caution">
    <text evidence="3">The sequence shown here is derived from an EMBL/GenBank/DDBJ whole genome shotgun (WGS) entry which is preliminary data.</text>
</comment>
<name>A0A9N8H798_9STRA</name>
<feature type="signal peptide" evidence="1">
    <location>
        <begin position="1"/>
        <end position="22"/>
    </location>
</feature>
<dbReference type="InterPro" id="IPR000566">
    <property type="entry name" value="Lipocln_cytosolic_FA-bd_dom"/>
</dbReference>
<keyword evidence="4" id="KW-1185">Reference proteome</keyword>
<gene>
    <name evidence="3" type="ORF">SEMRO_134_G063610.1</name>
</gene>
<dbReference type="SUPFAM" id="SSF50814">
    <property type="entry name" value="Lipocalins"/>
    <property type="match status" value="1"/>
</dbReference>
<dbReference type="Proteomes" id="UP001153069">
    <property type="component" value="Unassembled WGS sequence"/>
</dbReference>